<feature type="domain" description="SCP" evidence="2">
    <location>
        <begin position="14"/>
        <end position="157"/>
    </location>
</feature>
<dbReference type="SMART" id="SM00198">
    <property type="entry name" value="SCP"/>
    <property type="match status" value="1"/>
</dbReference>
<dbReference type="PANTHER" id="PTHR10334">
    <property type="entry name" value="CYSTEINE-RICH SECRETORY PROTEIN-RELATED"/>
    <property type="match status" value="1"/>
</dbReference>
<evidence type="ECO:0000256" key="1">
    <source>
        <dbReference type="ARBA" id="ARBA00009923"/>
    </source>
</evidence>
<dbReference type="Pfam" id="PF08562">
    <property type="entry name" value="Crisp"/>
    <property type="match status" value="1"/>
</dbReference>
<dbReference type="Gene3D" id="3.40.33.10">
    <property type="entry name" value="CAP"/>
    <property type="match status" value="1"/>
</dbReference>
<dbReference type="Proteomes" id="UP000824782">
    <property type="component" value="Unassembled WGS sequence"/>
</dbReference>
<dbReference type="EMBL" id="WNYA01000402">
    <property type="protein sequence ID" value="KAG8548471.1"/>
    <property type="molecule type" value="Genomic_DNA"/>
</dbReference>
<protein>
    <recommendedName>
        <fullName evidence="2">SCP domain-containing protein</fullName>
    </recommendedName>
</protein>
<reference evidence="3" key="1">
    <citation type="thesis" date="2020" institute="ProQuest LLC" country="789 East Eisenhower Parkway, Ann Arbor, MI, USA">
        <title>Comparative Genomics and Chromosome Evolution.</title>
        <authorList>
            <person name="Mudd A.B."/>
        </authorList>
    </citation>
    <scope>NUCLEOTIDE SEQUENCE</scope>
    <source>
        <strain evidence="3">237g6f4</strain>
        <tissue evidence="3">Blood</tissue>
    </source>
</reference>
<dbReference type="Pfam" id="PF00188">
    <property type="entry name" value="CAP"/>
    <property type="match status" value="1"/>
</dbReference>
<comment type="similarity">
    <text evidence="1">Belongs to the CRISP family.</text>
</comment>
<dbReference type="SUPFAM" id="SSF55797">
    <property type="entry name" value="PR-1-like"/>
    <property type="match status" value="1"/>
</dbReference>
<name>A0AAV6ZJM3_ENGPU</name>
<comment type="caution">
    <text evidence="3">The sequence shown here is derived from an EMBL/GenBank/DDBJ whole genome shotgun (WGS) entry which is preliminary data.</text>
</comment>
<keyword evidence="4" id="KW-1185">Reference proteome</keyword>
<dbReference type="PRINTS" id="PR00837">
    <property type="entry name" value="V5TPXLIKE"/>
</dbReference>
<gene>
    <name evidence="3" type="ORF">GDO81_025280</name>
</gene>
<organism evidence="3 4">
    <name type="scientific">Engystomops pustulosus</name>
    <name type="common">Tungara frog</name>
    <name type="synonym">Physalaemus pustulosus</name>
    <dbReference type="NCBI Taxonomy" id="76066"/>
    <lineage>
        <taxon>Eukaryota</taxon>
        <taxon>Metazoa</taxon>
        <taxon>Chordata</taxon>
        <taxon>Craniata</taxon>
        <taxon>Vertebrata</taxon>
        <taxon>Euteleostomi</taxon>
        <taxon>Amphibia</taxon>
        <taxon>Batrachia</taxon>
        <taxon>Anura</taxon>
        <taxon>Neobatrachia</taxon>
        <taxon>Hyloidea</taxon>
        <taxon>Leptodactylidae</taxon>
        <taxon>Leiuperinae</taxon>
        <taxon>Engystomops</taxon>
    </lineage>
</organism>
<dbReference type="SUPFAM" id="SSF57546">
    <property type="entry name" value="Crisp domain-like"/>
    <property type="match status" value="1"/>
</dbReference>
<dbReference type="EMBL" id="WNYA01000402">
    <property type="protein sequence ID" value="KAG8548470.1"/>
    <property type="molecule type" value="Genomic_DNA"/>
</dbReference>
<evidence type="ECO:0000313" key="4">
    <source>
        <dbReference type="Proteomes" id="UP000824782"/>
    </source>
</evidence>
<accession>A0AAV6ZJM3</accession>
<dbReference type="AlphaFoldDB" id="A0AAV6ZJM3"/>
<dbReference type="InterPro" id="IPR013871">
    <property type="entry name" value="Cysteine_rich_secretory"/>
</dbReference>
<dbReference type="InterPro" id="IPR001283">
    <property type="entry name" value="CRISP-related"/>
</dbReference>
<sequence>VEVQLDQISTYRPEIQQQIVDIVNGYRRIVEPSAQNMLKVRWDPEAAKTAAAWANKCTFDHSPESERTLSTGIICGENLFMTTVFVGWDVAFEAFWNEKDKFIFGKGATYPGAEYLHYTQLCWYLSHRLGCAVAYCPNGAYRWFFVCHQCPRGNIVPTEYPYVYGPSCGACSNDCDDKLCTNACNYYNLASRDMCKSYQSNCGIEVVRSNCAGTCNCPDGIW</sequence>
<dbReference type="InterPro" id="IPR014044">
    <property type="entry name" value="CAP_dom"/>
</dbReference>
<proteinExistence type="inferred from homology"/>
<evidence type="ECO:0000259" key="2">
    <source>
        <dbReference type="SMART" id="SM00198"/>
    </source>
</evidence>
<dbReference type="InterPro" id="IPR035940">
    <property type="entry name" value="CAP_sf"/>
</dbReference>
<evidence type="ECO:0000313" key="3">
    <source>
        <dbReference type="EMBL" id="KAG8548470.1"/>
    </source>
</evidence>
<feature type="non-terminal residue" evidence="3">
    <location>
        <position position="1"/>
    </location>
</feature>
<dbReference type="FunFam" id="3.40.33.10:FF:000005">
    <property type="entry name" value="Cysteine-rich secretory protein 2"/>
    <property type="match status" value="1"/>
</dbReference>